<dbReference type="InParanoid" id="E0VAS9"/>
<evidence type="ECO:0000313" key="2">
    <source>
        <dbReference type="EnsemblMetazoa" id="PHUM044260-PA"/>
    </source>
</evidence>
<name>E0VAS9_PEDHC</name>
<dbReference type="EMBL" id="AAZO01000517">
    <property type="status" value="NOT_ANNOTATED_CDS"/>
    <property type="molecule type" value="Genomic_DNA"/>
</dbReference>
<organism>
    <name type="scientific">Pediculus humanus subsp. corporis</name>
    <name type="common">Body louse</name>
    <dbReference type="NCBI Taxonomy" id="121224"/>
    <lineage>
        <taxon>Eukaryota</taxon>
        <taxon>Metazoa</taxon>
        <taxon>Ecdysozoa</taxon>
        <taxon>Arthropoda</taxon>
        <taxon>Hexapoda</taxon>
        <taxon>Insecta</taxon>
        <taxon>Pterygota</taxon>
        <taxon>Neoptera</taxon>
        <taxon>Paraneoptera</taxon>
        <taxon>Psocodea</taxon>
        <taxon>Troctomorpha</taxon>
        <taxon>Phthiraptera</taxon>
        <taxon>Anoplura</taxon>
        <taxon>Pediculidae</taxon>
        <taxon>Pediculus</taxon>
    </lineage>
</organism>
<keyword evidence="3" id="KW-1185">Reference proteome</keyword>
<dbReference type="GeneID" id="8232614"/>
<dbReference type="KEGG" id="phu:Phum_PHUM044260"/>
<dbReference type="RefSeq" id="XP_002423223.1">
    <property type="nucleotide sequence ID" value="XM_002423178.1"/>
</dbReference>
<evidence type="ECO:0000313" key="3">
    <source>
        <dbReference type="Proteomes" id="UP000009046"/>
    </source>
</evidence>
<protein>
    <submittedName>
        <fullName evidence="1 2">Uncharacterized protein</fullName>
    </submittedName>
</protein>
<dbReference type="CTD" id="8232614"/>
<dbReference type="EMBL" id="DS235015">
    <property type="protein sequence ID" value="EEB10485.1"/>
    <property type="molecule type" value="Genomic_DNA"/>
</dbReference>
<dbReference type="EnsemblMetazoa" id="PHUM044260-RA">
    <property type="protein sequence ID" value="PHUM044260-PA"/>
    <property type="gene ID" value="PHUM044260"/>
</dbReference>
<gene>
    <name evidence="2" type="primary">8232614</name>
    <name evidence="1" type="ORF">Phum_PHUM044260</name>
</gene>
<dbReference type="Proteomes" id="UP000009046">
    <property type="component" value="Unassembled WGS sequence"/>
</dbReference>
<proteinExistence type="predicted"/>
<reference evidence="1" key="2">
    <citation type="submission" date="2007-04" db="EMBL/GenBank/DDBJ databases">
        <title>The genome of the human body louse.</title>
        <authorList>
            <consortium name="The Human Body Louse Genome Consortium"/>
            <person name="Kirkness E."/>
            <person name="Walenz B."/>
            <person name="Hass B."/>
            <person name="Bruggner R."/>
            <person name="Strausberg R."/>
        </authorList>
    </citation>
    <scope>NUCLEOTIDE SEQUENCE</scope>
    <source>
        <strain evidence="1">USDA</strain>
    </source>
</reference>
<dbReference type="HOGENOM" id="CLU_1751909_0_0_1"/>
<sequence length="149" mass="17192">MDKILQVCDSFNSIYPQHFQIFLDNCVKDYAETFGANDYLFAAVYFLILETGFSPIELSDTLSIDSTSFDIRKLRLVKSYCKDNIRIPKRSNKTKYFFYQIPLKLGNYSSGICELQGVPSAEHSPHLIINFLWKPSHVIKSLCLDTENM</sequence>
<dbReference type="Gene3D" id="3.40.1000.30">
    <property type="match status" value="1"/>
</dbReference>
<evidence type="ECO:0000313" key="1">
    <source>
        <dbReference type="EMBL" id="EEB10485.1"/>
    </source>
</evidence>
<accession>E0VAS9</accession>
<dbReference type="AlphaFoldDB" id="E0VAS9"/>
<reference evidence="1" key="1">
    <citation type="submission" date="2007-04" db="EMBL/GenBank/DDBJ databases">
        <title>Annotation of Pediculus humanus corporis strain USDA.</title>
        <authorList>
            <person name="Kirkness E."/>
            <person name="Hannick L."/>
            <person name="Hass B."/>
            <person name="Bruggner R."/>
            <person name="Lawson D."/>
            <person name="Bidwell S."/>
            <person name="Joardar V."/>
            <person name="Caler E."/>
            <person name="Walenz B."/>
            <person name="Inman J."/>
            <person name="Schobel S."/>
            <person name="Galinsky K."/>
            <person name="Amedeo P."/>
            <person name="Strausberg R."/>
        </authorList>
    </citation>
    <scope>NUCLEOTIDE SEQUENCE</scope>
    <source>
        <strain evidence="1">USDA</strain>
    </source>
</reference>
<dbReference type="VEuPathDB" id="VectorBase:PHUM044260"/>
<reference evidence="2" key="3">
    <citation type="submission" date="2021-02" db="UniProtKB">
        <authorList>
            <consortium name="EnsemblMetazoa"/>
        </authorList>
    </citation>
    <scope>IDENTIFICATION</scope>
    <source>
        <strain evidence="2">USDA</strain>
    </source>
</reference>